<name>A0ABS9IY45_9ACTN</name>
<protein>
    <recommendedName>
        <fullName evidence="3">Restriction endonuclease</fullName>
    </recommendedName>
</protein>
<comment type="caution">
    <text evidence="1">The sequence shown here is derived from an EMBL/GenBank/DDBJ whole genome shotgun (WGS) entry which is preliminary data.</text>
</comment>
<organism evidence="1 2">
    <name type="scientific">Gordonia liuliyuniae</name>
    <dbReference type="NCBI Taxonomy" id="2911517"/>
    <lineage>
        <taxon>Bacteria</taxon>
        <taxon>Bacillati</taxon>
        <taxon>Actinomycetota</taxon>
        <taxon>Actinomycetes</taxon>
        <taxon>Mycobacteriales</taxon>
        <taxon>Gordoniaceae</taxon>
        <taxon>Gordonia</taxon>
    </lineage>
</organism>
<keyword evidence="2" id="KW-1185">Reference proteome</keyword>
<evidence type="ECO:0000313" key="2">
    <source>
        <dbReference type="Proteomes" id="UP001200110"/>
    </source>
</evidence>
<dbReference type="EMBL" id="JAKKOR010000013">
    <property type="protein sequence ID" value="MCF8590380.1"/>
    <property type="molecule type" value="Genomic_DNA"/>
</dbReference>
<dbReference type="Proteomes" id="UP001200110">
    <property type="component" value="Unassembled WGS sequence"/>
</dbReference>
<gene>
    <name evidence="1" type="ORF">L5G33_18140</name>
</gene>
<accession>A0ABS9IY45</accession>
<dbReference type="RefSeq" id="WP_236999569.1">
    <property type="nucleotide sequence ID" value="NZ_JAKKOR010000013.1"/>
</dbReference>
<evidence type="ECO:0000313" key="1">
    <source>
        <dbReference type="EMBL" id="MCF8590380.1"/>
    </source>
</evidence>
<sequence>MPPLSSDELFVATVDLDAGEAAIDAGPVSEYRSAAEKWVERIPVEASLAAVFGYDSDRSVLAVRGEADLQGRLHAYLTSIGHTVVRHRIRTTDDVELFTDLYDETRDVLIEVKNDVQRQTLRMALGQILDYQRYVNAASSAVLVPVQPAGEMIALLGQYGVDVVWPHGAGFVSDSHVPWLAR</sequence>
<reference evidence="1 2" key="1">
    <citation type="submission" date="2022-01" db="EMBL/GenBank/DDBJ databases">
        <authorList>
            <person name="Huang Y."/>
        </authorList>
    </citation>
    <scope>NUCLEOTIDE SEQUENCE [LARGE SCALE GENOMIC DNA]</scope>
    <source>
        <strain evidence="1 2">HY366</strain>
    </source>
</reference>
<evidence type="ECO:0008006" key="3">
    <source>
        <dbReference type="Google" id="ProtNLM"/>
    </source>
</evidence>
<proteinExistence type="predicted"/>